<protein>
    <submittedName>
        <fullName evidence="8">Uncharacterized protein</fullName>
    </submittedName>
</protein>
<comment type="similarity">
    <text evidence="2">Belongs to the CD225/Dispanin family.</text>
</comment>
<feature type="transmembrane region" description="Helical" evidence="7">
    <location>
        <begin position="159"/>
        <end position="181"/>
    </location>
</feature>
<feature type="transmembrane region" description="Helical" evidence="7">
    <location>
        <begin position="207"/>
        <end position="233"/>
    </location>
</feature>
<dbReference type="InterPro" id="IPR007593">
    <property type="entry name" value="CD225/Dispanin_fam"/>
</dbReference>
<evidence type="ECO:0000256" key="1">
    <source>
        <dbReference type="ARBA" id="ARBA00004370"/>
    </source>
</evidence>
<evidence type="ECO:0000256" key="5">
    <source>
        <dbReference type="ARBA" id="ARBA00023136"/>
    </source>
</evidence>
<name>A0A7M5X477_9CNID</name>
<dbReference type="GO" id="GO:0016020">
    <property type="term" value="C:membrane"/>
    <property type="evidence" value="ECO:0007669"/>
    <property type="project" value="UniProtKB-SubCell"/>
</dbReference>
<keyword evidence="4 7" id="KW-1133">Transmembrane helix</keyword>
<evidence type="ECO:0000256" key="6">
    <source>
        <dbReference type="SAM" id="MobiDB-lite"/>
    </source>
</evidence>
<evidence type="ECO:0000256" key="3">
    <source>
        <dbReference type="ARBA" id="ARBA00022692"/>
    </source>
</evidence>
<evidence type="ECO:0000313" key="9">
    <source>
        <dbReference type="Proteomes" id="UP000594262"/>
    </source>
</evidence>
<dbReference type="OrthoDB" id="5989604at2759"/>
<keyword evidence="3 7" id="KW-0812">Transmembrane</keyword>
<organism evidence="8 9">
    <name type="scientific">Clytia hemisphaerica</name>
    <dbReference type="NCBI Taxonomy" id="252671"/>
    <lineage>
        <taxon>Eukaryota</taxon>
        <taxon>Metazoa</taxon>
        <taxon>Cnidaria</taxon>
        <taxon>Hydrozoa</taxon>
        <taxon>Hydroidolina</taxon>
        <taxon>Leptothecata</taxon>
        <taxon>Obeliida</taxon>
        <taxon>Clytiidae</taxon>
        <taxon>Clytia</taxon>
    </lineage>
</organism>
<dbReference type="PANTHER" id="PTHR14948:SF25">
    <property type="entry name" value="DUF4190 DOMAIN-CONTAINING PROTEIN"/>
    <property type="match status" value="1"/>
</dbReference>
<feature type="compositionally biased region" description="Pro residues" evidence="6">
    <location>
        <begin position="102"/>
        <end position="117"/>
    </location>
</feature>
<feature type="compositionally biased region" description="Pro residues" evidence="6">
    <location>
        <begin position="57"/>
        <end position="95"/>
    </location>
</feature>
<dbReference type="EnsemblMetazoa" id="CLYHEMT016713.2">
    <property type="protein sequence ID" value="CLYHEMP016713.2"/>
    <property type="gene ID" value="CLYHEMG016713"/>
</dbReference>
<feature type="compositionally biased region" description="Low complexity" evidence="6">
    <location>
        <begin position="119"/>
        <end position="128"/>
    </location>
</feature>
<dbReference type="Proteomes" id="UP000594262">
    <property type="component" value="Unplaced"/>
</dbReference>
<evidence type="ECO:0000256" key="2">
    <source>
        <dbReference type="ARBA" id="ARBA00006843"/>
    </source>
</evidence>
<keyword evidence="9" id="KW-1185">Reference proteome</keyword>
<accession>A0A7M5X477</accession>
<dbReference type="PANTHER" id="PTHR14948">
    <property type="entry name" value="NG5"/>
    <property type="match status" value="1"/>
</dbReference>
<reference evidence="8" key="1">
    <citation type="submission" date="2021-01" db="UniProtKB">
        <authorList>
            <consortium name="EnsemblMetazoa"/>
        </authorList>
    </citation>
    <scope>IDENTIFICATION</scope>
</reference>
<dbReference type="AlphaFoldDB" id="A0A7M5X477"/>
<sequence>ESIFLQEYRSRSYSFLRKNLNNTIKLFRGGFNCDLLLQMHLSKFPAVNITRDEEAPPYYPPTSEPQYPPTSQPYYPPTSQPQYPPTSQPQYPPTSQPGYGGYPPPMDVKYPPQPPGYAPVQQPMQQSQMSSNNTTVIMAGGMTAPQPQTQIIREVPSNYMALSWIVCLFCCWPIGIAAIMASSRVDTAVAVGNFAEAKAQSNRAKGLGIAGLVCGIVIITLVIIRFTVLVSVYSDNYYN</sequence>
<evidence type="ECO:0000256" key="7">
    <source>
        <dbReference type="SAM" id="Phobius"/>
    </source>
</evidence>
<evidence type="ECO:0000256" key="4">
    <source>
        <dbReference type="ARBA" id="ARBA00022989"/>
    </source>
</evidence>
<keyword evidence="5 7" id="KW-0472">Membrane</keyword>
<comment type="subcellular location">
    <subcellularLocation>
        <location evidence="1">Membrane</location>
    </subcellularLocation>
</comment>
<dbReference type="Pfam" id="PF04505">
    <property type="entry name" value="CD225"/>
    <property type="match status" value="1"/>
</dbReference>
<feature type="region of interest" description="Disordered" evidence="6">
    <location>
        <begin position="52"/>
        <end position="128"/>
    </location>
</feature>
<evidence type="ECO:0000313" key="8">
    <source>
        <dbReference type="EnsemblMetazoa" id="CLYHEMP016713.2"/>
    </source>
</evidence>
<proteinExistence type="inferred from homology"/>
<dbReference type="InterPro" id="IPR051423">
    <property type="entry name" value="CD225/Dispanin"/>
</dbReference>